<dbReference type="InterPro" id="IPR044946">
    <property type="entry name" value="Restrct_endonuc_typeI_TRD_sf"/>
</dbReference>
<accession>A0A1G6GIT3</accession>
<keyword evidence="6" id="KW-1185">Reference proteome</keyword>
<dbReference type="SUPFAM" id="SSF116734">
    <property type="entry name" value="DNA methylase specificity domain"/>
    <property type="match status" value="2"/>
</dbReference>
<evidence type="ECO:0000259" key="4">
    <source>
        <dbReference type="Pfam" id="PF01420"/>
    </source>
</evidence>
<keyword evidence="2" id="KW-0680">Restriction system</keyword>
<reference evidence="6" key="1">
    <citation type="submission" date="2016-09" db="EMBL/GenBank/DDBJ databases">
        <authorList>
            <person name="Varghese N."/>
            <person name="Submissions S."/>
        </authorList>
    </citation>
    <scope>NUCLEOTIDE SEQUENCE [LARGE SCALE GENOMIC DNA]</scope>
    <source>
        <strain evidence="6">25nlg</strain>
    </source>
</reference>
<dbReference type="EMBL" id="FMYM01000001">
    <property type="protein sequence ID" value="SDB81844.1"/>
    <property type="molecule type" value="Genomic_DNA"/>
</dbReference>
<dbReference type="OrthoDB" id="1691238at2"/>
<dbReference type="GO" id="GO:0003677">
    <property type="term" value="F:DNA binding"/>
    <property type="evidence" value="ECO:0007669"/>
    <property type="project" value="UniProtKB-KW"/>
</dbReference>
<proteinExistence type="inferred from homology"/>
<feature type="domain" description="Type I restriction modification DNA specificity" evidence="4">
    <location>
        <begin position="4"/>
        <end position="103"/>
    </location>
</feature>
<dbReference type="AlphaFoldDB" id="A0A1G6GIT3"/>
<evidence type="ECO:0000313" key="5">
    <source>
        <dbReference type="EMBL" id="SDB81844.1"/>
    </source>
</evidence>
<evidence type="ECO:0000256" key="2">
    <source>
        <dbReference type="ARBA" id="ARBA00022747"/>
    </source>
</evidence>
<comment type="similarity">
    <text evidence="1">Belongs to the type-I restriction system S methylase family.</text>
</comment>
<feature type="domain" description="Type I restriction modification DNA specificity" evidence="4">
    <location>
        <begin position="163"/>
        <end position="314"/>
    </location>
</feature>
<dbReference type="RefSeq" id="WP_090774364.1">
    <property type="nucleotide sequence ID" value="NZ_FMYM01000001.1"/>
</dbReference>
<sequence length="316" mass="36647">MKILSELFEITYGNQFDFNKMKVLENEKEGVNFVGRSSQNHGVTANVKRLEEIEPFEAGLITVALGGTLSSFVQEKPFYTAQNVAVLKPLQDMIFEEKVFYCICIRHNRFRYSAFGREANRTLKDLVVPSMNEIPEWVTITPHRDLFELRKPMISKRPRLDTSEWSWFELSELFDVKKGKRLTKANMTEGDTLFIGAVDKNNGVTAKVGQEPIHKANTITVNYNGSVGEAFYQPEPYWCSDDVNALYPKFELNPYIALFLNTVIRQEKYRYNYGRKWHLQRMKPTKIKLPVDGKGIPDWDYMERFIKSLDLSGNIL</sequence>
<dbReference type="Pfam" id="PF01420">
    <property type="entry name" value="Methylase_S"/>
    <property type="match status" value="2"/>
</dbReference>
<name>A0A1G6GIT3_9BACI</name>
<dbReference type="InterPro" id="IPR000055">
    <property type="entry name" value="Restrct_endonuc_typeI_TRD"/>
</dbReference>
<dbReference type="Gene3D" id="3.90.220.20">
    <property type="entry name" value="DNA methylase specificity domains"/>
    <property type="match status" value="2"/>
</dbReference>
<evidence type="ECO:0000313" key="6">
    <source>
        <dbReference type="Proteomes" id="UP000242662"/>
    </source>
</evidence>
<evidence type="ECO:0000256" key="1">
    <source>
        <dbReference type="ARBA" id="ARBA00010923"/>
    </source>
</evidence>
<gene>
    <name evidence="5" type="ORF">SAMN05421737_101116</name>
</gene>
<evidence type="ECO:0000256" key="3">
    <source>
        <dbReference type="ARBA" id="ARBA00023125"/>
    </source>
</evidence>
<dbReference type="Proteomes" id="UP000242662">
    <property type="component" value="Unassembled WGS sequence"/>
</dbReference>
<protein>
    <submittedName>
        <fullName evidence="5">Type I restriction modification DNA specificity domain-containing protein</fullName>
    </submittedName>
</protein>
<keyword evidence="3" id="KW-0238">DNA-binding</keyword>
<dbReference type="GO" id="GO:0009307">
    <property type="term" value="P:DNA restriction-modification system"/>
    <property type="evidence" value="ECO:0007669"/>
    <property type="project" value="UniProtKB-KW"/>
</dbReference>
<dbReference type="STRING" id="1464122.SAMN05421737_101116"/>
<organism evidence="5 6">
    <name type="scientific">Shouchella lonarensis</name>
    <dbReference type="NCBI Taxonomy" id="1464122"/>
    <lineage>
        <taxon>Bacteria</taxon>
        <taxon>Bacillati</taxon>
        <taxon>Bacillota</taxon>
        <taxon>Bacilli</taxon>
        <taxon>Bacillales</taxon>
        <taxon>Bacillaceae</taxon>
        <taxon>Shouchella</taxon>
    </lineage>
</organism>